<keyword evidence="3" id="KW-1185">Reference proteome</keyword>
<comment type="caution">
    <text evidence="2">The sequence shown here is derived from an EMBL/GenBank/DDBJ whole genome shotgun (WGS) entry which is preliminary data.</text>
</comment>
<sequence length="312" mass="34818">MYNIHPEFDDAVLEARNLPAFSSEFIKELQLLTSDELNTAELAKHIRLDPALTARILRVANSPFFGMQRHIESIEEAILIVGLRHTRGLVIAGTVMSALQPQPKTGLDPEQFWRNTLATTAGAQSIAHYVLANHSHPQAISVDAAFVAGILHDIGKLMMAVTWESRYLQVSQLIHIEKLMAHEAEQRIFSYDHSKLGAAICERWWLPNAICHAIHYHHEAQRPTLNLGLAEKNLAAVLCLADAISPLLTQPCHSEGEANMDTLLALLPANQRHLAELAMRELEIESTALLPLIPDMRLIYLSLCHLVQLKMS</sequence>
<protein>
    <submittedName>
        <fullName evidence="2">HDOD domain-containing protein</fullName>
    </submittedName>
</protein>
<evidence type="ECO:0000259" key="1">
    <source>
        <dbReference type="PROSITE" id="PS51833"/>
    </source>
</evidence>
<dbReference type="Gene3D" id="1.10.3210.10">
    <property type="entry name" value="Hypothetical protein af1432"/>
    <property type="match status" value="1"/>
</dbReference>
<dbReference type="Pfam" id="PF08668">
    <property type="entry name" value="HDOD"/>
    <property type="match status" value="1"/>
</dbReference>
<dbReference type="PANTHER" id="PTHR33525">
    <property type="match status" value="1"/>
</dbReference>
<dbReference type="InterPro" id="IPR052340">
    <property type="entry name" value="RNase_Y/CdgJ"/>
</dbReference>
<evidence type="ECO:0000313" key="2">
    <source>
        <dbReference type="EMBL" id="RCS59212.1"/>
    </source>
</evidence>
<dbReference type="AlphaFoldDB" id="A0A368L6M7"/>
<organism evidence="2 3">
    <name type="scientific">Parvibium lacunae</name>
    <dbReference type="NCBI Taxonomy" id="1888893"/>
    <lineage>
        <taxon>Bacteria</taxon>
        <taxon>Pseudomonadati</taxon>
        <taxon>Pseudomonadota</taxon>
        <taxon>Betaproteobacteria</taxon>
        <taxon>Burkholderiales</taxon>
        <taxon>Alcaligenaceae</taxon>
        <taxon>Parvibium</taxon>
    </lineage>
</organism>
<accession>A0A368L6M7</accession>
<evidence type="ECO:0000313" key="3">
    <source>
        <dbReference type="Proteomes" id="UP000252357"/>
    </source>
</evidence>
<dbReference type="PANTHER" id="PTHR33525:SF3">
    <property type="entry name" value="RIBONUCLEASE Y"/>
    <property type="match status" value="1"/>
</dbReference>
<dbReference type="PROSITE" id="PS51833">
    <property type="entry name" value="HDOD"/>
    <property type="match status" value="1"/>
</dbReference>
<name>A0A368L6M7_9BURK</name>
<reference evidence="2 3" key="1">
    <citation type="journal article" date="2018" name="Int. J. Syst. Evol. Microbiol.">
        <title>Parvibium lacunae gen. nov., sp. nov., a new member of the family Alcaligenaceae isolated from a freshwater pond.</title>
        <authorList>
            <person name="Chen W.M."/>
            <person name="Xie P.B."/>
            <person name="Hsu M.Y."/>
            <person name="Sheu S.Y."/>
        </authorList>
    </citation>
    <scope>NUCLEOTIDE SEQUENCE [LARGE SCALE GENOMIC DNA]</scope>
    <source>
        <strain evidence="2 3">KMB9</strain>
    </source>
</reference>
<dbReference type="InterPro" id="IPR013976">
    <property type="entry name" value="HDOD"/>
</dbReference>
<dbReference type="RefSeq" id="WP_114401362.1">
    <property type="nucleotide sequence ID" value="NZ_QPGB01000001.1"/>
</dbReference>
<feature type="domain" description="HDOD" evidence="1">
    <location>
        <begin position="18"/>
        <end position="220"/>
    </location>
</feature>
<proteinExistence type="predicted"/>
<dbReference type="SUPFAM" id="SSF109604">
    <property type="entry name" value="HD-domain/PDEase-like"/>
    <property type="match status" value="1"/>
</dbReference>
<dbReference type="OrthoDB" id="9797768at2"/>
<gene>
    <name evidence="2" type="ORF">DU000_00160</name>
</gene>
<dbReference type="Proteomes" id="UP000252357">
    <property type="component" value="Unassembled WGS sequence"/>
</dbReference>
<dbReference type="NCBIfam" id="TIGR00277">
    <property type="entry name" value="HDIG"/>
    <property type="match status" value="1"/>
</dbReference>
<dbReference type="InterPro" id="IPR006675">
    <property type="entry name" value="HDIG_dom"/>
</dbReference>
<dbReference type="EMBL" id="QPGB01000001">
    <property type="protein sequence ID" value="RCS59212.1"/>
    <property type="molecule type" value="Genomic_DNA"/>
</dbReference>